<dbReference type="Gramene" id="KQJ81604">
    <property type="protein sequence ID" value="KQJ81604"/>
    <property type="gene ID" value="BRADI_5g01760v3"/>
</dbReference>
<dbReference type="OrthoDB" id="1921280at2759"/>
<reference evidence="3 4" key="1">
    <citation type="journal article" date="2010" name="Nature">
        <title>Genome sequencing and analysis of the model grass Brachypodium distachyon.</title>
        <authorList>
            <consortium name="International Brachypodium Initiative"/>
        </authorList>
    </citation>
    <scope>NUCLEOTIDE SEQUENCE [LARGE SCALE GENOMIC DNA]</scope>
    <source>
        <strain evidence="3 4">Bd21</strain>
    </source>
</reference>
<dbReference type="OMA" id="QHENWIS"/>
<dbReference type="GeneID" id="100846673"/>
<dbReference type="RefSeq" id="XP_010239654.1">
    <property type="nucleotide sequence ID" value="XM_010241352.3"/>
</dbReference>
<keyword evidence="1" id="KW-0175">Coiled coil</keyword>
<dbReference type="eggNOG" id="ENOG502QW57">
    <property type="taxonomic scope" value="Eukaryota"/>
</dbReference>
<dbReference type="EMBL" id="CM000884">
    <property type="protein sequence ID" value="KQJ81604.1"/>
    <property type="molecule type" value="Genomic_DNA"/>
</dbReference>
<evidence type="ECO:0000313" key="3">
    <source>
        <dbReference type="EMBL" id="KQJ81604.1"/>
    </source>
</evidence>
<feature type="coiled-coil region" evidence="1">
    <location>
        <begin position="214"/>
        <end position="248"/>
    </location>
</feature>
<gene>
    <name evidence="4" type="primary">LOC100846673</name>
    <name evidence="3" type="ORF">BRADI_5g01760v3</name>
</gene>
<proteinExistence type="predicted"/>
<reference evidence="4" key="3">
    <citation type="submission" date="2018-08" db="UniProtKB">
        <authorList>
            <consortium name="EnsemblPlants"/>
        </authorList>
    </citation>
    <scope>IDENTIFICATION</scope>
    <source>
        <strain evidence="4">cv. Bd21</strain>
    </source>
</reference>
<evidence type="ECO:0000256" key="1">
    <source>
        <dbReference type="SAM" id="Coils"/>
    </source>
</evidence>
<organism evidence="3">
    <name type="scientific">Brachypodium distachyon</name>
    <name type="common">Purple false brome</name>
    <name type="synonym">Trachynia distachya</name>
    <dbReference type="NCBI Taxonomy" id="15368"/>
    <lineage>
        <taxon>Eukaryota</taxon>
        <taxon>Viridiplantae</taxon>
        <taxon>Streptophyta</taxon>
        <taxon>Embryophyta</taxon>
        <taxon>Tracheophyta</taxon>
        <taxon>Spermatophyta</taxon>
        <taxon>Magnoliopsida</taxon>
        <taxon>Liliopsida</taxon>
        <taxon>Poales</taxon>
        <taxon>Poaceae</taxon>
        <taxon>BOP clade</taxon>
        <taxon>Pooideae</taxon>
        <taxon>Stipodae</taxon>
        <taxon>Brachypodieae</taxon>
        <taxon>Brachypodium</taxon>
    </lineage>
</organism>
<dbReference type="EnsemblPlants" id="KQJ81604">
    <property type="protein sequence ID" value="KQJ81604"/>
    <property type="gene ID" value="BRADI_5g01760v3"/>
</dbReference>
<name>I1IVR9_BRADI</name>
<evidence type="ECO:0000256" key="2">
    <source>
        <dbReference type="SAM" id="MobiDB-lite"/>
    </source>
</evidence>
<feature type="compositionally biased region" description="Basic residues" evidence="2">
    <location>
        <begin position="279"/>
        <end position="292"/>
    </location>
</feature>
<keyword evidence="5" id="KW-1185">Reference proteome</keyword>
<dbReference type="FunCoup" id="I1IVR9">
    <property type="interactions" value="6"/>
</dbReference>
<accession>I1IVR9</accession>
<dbReference type="HOGENOM" id="CLU_045051_2_0_1"/>
<protein>
    <submittedName>
        <fullName evidence="3 4">Uncharacterized protein</fullName>
    </submittedName>
</protein>
<evidence type="ECO:0000313" key="4">
    <source>
        <dbReference type="EnsemblPlants" id="KQJ81604"/>
    </source>
</evidence>
<dbReference type="ExpressionAtlas" id="I1IVR9">
    <property type="expression patterns" value="baseline"/>
</dbReference>
<dbReference type="AlphaFoldDB" id="I1IVR9"/>
<sequence>MAGGAAAASPAMEDGRDEWRRIYGRLLAMLRKRDKDVGSLLADRSRLEALIKIQHEFLVAREAILQGRLKETRSTEGCLRRCDELHLGNKERDLRCYQIYTELQDEDLEDFITCAADLAKENLKLKIKLREIESPPELIENTMTDHEHSGRDLRAEIRELKKAYRTLSSKKDKEIKALDAEKNFVWNQFKTMEKDYVSLLKKKKMEEARATEGAQKLQQTVEELQMAVQKKEDEIDRLQAEAKTKILTLEDKLQNMCSLVNEKDGEIQILKGGHLQASQKRKQNVNGTHRKSRSEGHALKGKSKSNANRQLVEEDQPETSQKRQCASSLANGLTLRRCSSRLRLRSSASPAPQQVLFPSSFKVPKLKTPTPPHPL</sequence>
<feature type="compositionally biased region" description="Polar residues" evidence="2">
    <location>
        <begin position="318"/>
        <end position="327"/>
    </location>
</feature>
<dbReference type="PANTHER" id="PTHR35992">
    <property type="entry name" value="CYTOMATRIX PROTEIN-LIKE PROTEIN"/>
    <property type="match status" value="1"/>
</dbReference>
<dbReference type="PANTHER" id="PTHR35992:SF1">
    <property type="entry name" value="CYTOMATRIX PROTEIN-LIKE PROTEIN"/>
    <property type="match status" value="1"/>
</dbReference>
<evidence type="ECO:0000313" key="5">
    <source>
        <dbReference type="Proteomes" id="UP000008810"/>
    </source>
</evidence>
<reference evidence="3" key="2">
    <citation type="submission" date="2017-06" db="EMBL/GenBank/DDBJ databases">
        <title>WGS assembly of Brachypodium distachyon.</title>
        <authorList>
            <consortium name="The International Brachypodium Initiative"/>
            <person name="Lucas S."/>
            <person name="Harmon-Smith M."/>
            <person name="Lail K."/>
            <person name="Tice H."/>
            <person name="Grimwood J."/>
            <person name="Bruce D."/>
            <person name="Barry K."/>
            <person name="Shu S."/>
            <person name="Lindquist E."/>
            <person name="Wang M."/>
            <person name="Pitluck S."/>
            <person name="Vogel J.P."/>
            <person name="Garvin D.F."/>
            <person name="Mockler T.C."/>
            <person name="Schmutz J."/>
            <person name="Rokhsar D."/>
            <person name="Bevan M.W."/>
        </authorList>
    </citation>
    <scope>NUCLEOTIDE SEQUENCE</scope>
    <source>
        <strain evidence="3">Bd21</strain>
    </source>
</reference>
<feature type="region of interest" description="Disordered" evidence="2">
    <location>
        <begin position="344"/>
        <end position="375"/>
    </location>
</feature>
<dbReference type="STRING" id="15368.I1IVR9"/>
<feature type="region of interest" description="Disordered" evidence="2">
    <location>
        <begin position="272"/>
        <end position="327"/>
    </location>
</feature>
<dbReference type="Proteomes" id="UP000008810">
    <property type="component" value="Chromosome 5"/>
</dbReference>